<evidence type="ECO:0000259" key="6">
    <source>
        <dbReference type="Pfam" id="PF06271"/>
    </source>
</evidence>
<sequence length="231" mass="25697">MAVAIRTSQNVLLEYEPASIGERIIAAVIDYVIIFGWILLTFALPNSMGFRVNSFYTILVFFPVIVYDLASEWLLNGRSLGKIAMKIRVVMLDGSPPGLGAYLIRWLLRIIESIAFLGGIVPIITVAANGRGQRLGDIAAGTTVVRLKPAVTLDDVIIQPFVENYIVQFPDVRLLSDRDINVVRNIVRVGDEDTLMRTANKVKEVTGIRSEIGNREFLLTVINDYQFITAQ</sequence>
<dbReference type="Pfam" id="PF06271">
    <property type="entry name" value="RDD"/>
    <property type="match status" value="1"/>
</dbReference>
<evidence type="ECO:0000256" key="1">
    <source>
        <dbReference type="ARBA" id="ARBA00004141"/>
    </source>
</evidence>
<dbReference type="PANTHER" id="PTHR38480:SF1">
    <property type="entry name" value="SLR0254 PROTEIN"/>
    <property type="match status" value="1"/>
</dbReference>
<proteinExistence type="predicted"/>
<keyword evidence="8" id="KW-1185">Reference proteome</keyword>
<keyword evidence="3 5" id="KW-1133">Transmembrane helix</keyword>
<reference evidence="7 8" key="1">
    <citation type="submission" date="2020-07" db="EMBL/GenBank/DDBJ databases">
        <title>Spirosoma foliorum sp. nov., isolated from the leaves on the Nejang mountain Korea, Republic of.</title>
        <authorList>
            <person name="Ho H."/>
            <person name="Lee Y.-J."/>
            <person name="Nurcahyanto D.-A."/>
            <person name="Kim S.-G."/>
        </authorList>
    </citation>
    <scope>NUCLEOTIDE SEQUENCE [LARGE SCALE GENOMIC DNA]</scope>
    <source>
        <strain evidence="7 8">PL0136</strain>
    </source>
</reference>
<name>A0A7G5GSM8_9BACT</name>
<dbReference type="InterPro" id="IPR010432">
    <property type="entry name" value="RDD"/>
</dbReference>
<evidence type="ECO:0000256" key="4">
    <source>
        <dbReference type="ARBA" id="ARBA00023136"/>
    </source>
</evidence>
<evidence type="ECO:0000256" key="3">
    <source>
        <dbReference type="ARBA" id="ARBA00022989"/>
    </source>
</evidence>
<protein>
    <submittedName>
        <fullName evidence="7">RDD family protein</fullName>
    </submittedName>
</protein>
<organism evidence="7 8">
    <name type="scientific">Spirosoma foliorum</name>
    <dbReference type="NCBI Taxonomy" id="2710596"/>
    <lineage>
        <taxon>Bacteria</taxon>
        <taxon>Pseudomonadati</taxon>
        <taxon>Bacteroidota</taxon>
        <taxon>Cytophagia</taxon>
        <taxon>Cytophagales</taxon>
        <taxon>Cytophagaceae</taxon>
        <taxon>Spirosoma</taxon>
    </lineage>
</organism>
<evidence type="ECO:0000256" key="2">
    <source>
        <dbReference type="ARBA" id="ARBA00022692"/>
    </source>
</evidence>
<keyword evidence="2 5" id="KW-0812">Transmembrane</keyword>
<dbReference type="GO" id="GO:0016020">
    <property type="term" value="C:membrane"/>
    <property type="evidence" value="ECO:0007669"/>
    <property type="project" value="UniProtKB-SubCell"/>
</dbReference>
<feature type="transmembrane region" description="Helical" evidence="5">
    <location>
        <begin position="24"/>
        <end position="43"/>
    </location>
</feature>
<evidence type="ECO:0000256" key="5">
    <source>
        <dbReference type="SAM" id="Phobius"/>
    </source>
</evidence>
<feature type="domain" description="RDD" evidence="6">
    <location>
        <begin position="18"/>
        <end position="141"/>
    </location>
</feature>
<comment type="subcellular location">
    <subcellularLocation>
        <location evidence="1">Membrane</location>
        <topology evidence="1">Multi-pass membrane protein</topology>
    </subcellularLocation>
</comment>
<feature type="transmembrane region" description="Helical" evidence="5">
    <location>
        <begin position="55"/>
        <end position="75"/>
    </location>
</feature>
<evidence type="ECO:0000313" key="8">
    <source>
        <dbReference type="Proteomes" id="UP000515369"/>
    </source>
</evidence>
<accession>A0A7G5GSM8</accession>
<dbReference type="RefSeq" id="WP_182459146.1">
    <property type="nucleotide sequence ID" value="NZ_CP059732.1"/>
</dbReference>
<dbReference type="KEGG" id="sfol:H3H32_28620"/>
<dbReference type="EMBL" id="CP059732">
    <property type="protein sequence ID" value="QMW01870.1"/>
    <property type="molecule type" value="Genomic_DNA"/>
</dbReference>
<keyword evidence="4 5" id="KW-0472">Membrane</keyword>
<dbReference type="PANTHER" id="PTHR38480">
    <property type="entry name" value="SLR0254 PROTEIN"/>
    <property type="match status" value="1"/>
</dbReference>
<gene>
    <name evidence="7" type="ORF">H3H32_28620</name>
</gene>
<feature type="transmembrane region" description="Helical" evidence="5">
    <location>
        <begin position="106"/>
        <end position="128"/>
    </location>
</feature>
<evidence type="ECO:0000313" key="7">
    <source>
        <dbReference type="EMBL" id="QMW01870.1"/>
    </source>
</evidence>
<dbReference type="AlphaFoldDB" id="A0A7G5GSM8"/>
<dbReference type="Proteomes" id="UP000515369">
    <property type="component" value="Chromosome"/>
</dbReference>